<dbReference type="InterPro" id="IPR036864">
    <property type="entry name" value="Zn2-C6_fun-type_DNA-bd_sf"/>
</dbReference>
<dbReference type="Pfam" id="PF00172">
    <property type="entry name" value="Zn_clus"/>
    <property type="match status" value="1"/>
</dbReference>
<dbReference type="EMBL" id="LUGG01000009">
    <property type="protein sequence ID" value="OBZ72673.1"/>
    <property type="molecule type" value="Genomic_DNA"/>
</dbReference>
<evidence type="ECO:0000313" key="3">
    <source>
        <dbReference type="EMBL" id="OBZ72673.1"/>
    </source>
</evidence>
<dbReference type="GO" id="GO:0008270">
    <property type="term" value="F:zinc ion binding"/>
    <property type="evidence" value="ECO:0007669"/>
    <property type="project" value="InterPro"/>
</dbReference>
<accession>A0A1C7M6T3</accession>
<dbReference type="Gene3D" id="4.10.240.10">
    <property type="entry name" value="Zn(2)-C6 fungal-type DNA-binding domain"/>
    <property type="match status" value="1"/>
</dbReference>
<dbReference type="AlphaFoldDB" id="A0A1C7M6T3"/>
<protein>
    <recommendedName>
        <fullName evidence="2">Zn(2)-C6 fungal-type domain-containing protein</fullName>
    </recommendedName>
</protein>
<organism evidence="3 4">
    <name type="scientific">Grifola frondosa</name>
    <name type="common">Maitake</name>
    <name type="synonym">Polyporus frondosus</name>
    <dbReference type="NCBI Taxonomy" id="5627"/>
    <lineage>
        <taxon>Eukaryota</taxon>
        <taxon>Fungi</taxon>
        <taxon>Dikarya</taxon>
        <taxon>Basidiomycota</taxon>
        <taxon>Agaricomycotina</taxon>
        <taxon>Agaricomycetes</taxon>
        <taxon>Polyporales</taxon>
        <taxon>Grifolaceae</taxon>
        <taxon>Grifola</taxon>
    </lineage>
</organism>
<dbReference type="Proteomes" id="UP000092993">
    <property type="component" value="Unassembled WGS sequence"/>
</dbReference>
<feature type="compositionally biased region" description="Basic and acidic residues" evidence="1">
    <location>
        <begin position="48"/>
        <end position="59"/>
    </location>
</feature>
<evidence type="ECO:0000313" key="4">
    <source>
        <dbReference type="Proteomes" id="UP000092993"/>
    </source>
</evidence>
<gene>
    <name evidence="3" type="ORF">A0H81_07493</name>
</gene>
<dbReference type="STRING" id="5627.A0A1C7M6T3"/>
<dbReference type="SUPFAM" id="SSF57701">
    <property type="entry name" value="Zn2/Cys6 DNA-binding domain"/>
    <property type="match status" value="1"/>
</dbReference>
<feature type="compositionally biased region" description="Low complexity" evidence="1">
    <location>
        <begin position="11"/>
        <end position="39"/>
    </location>
</feature>
<sequence>MTHLLPPHADLALSHSSLQSALQIDPNQQQQPPNSSRNSPPKHHRKHPPESAEKSKKIKCDSKHPRCTACATAGTQCHQEDRHRQTLTPRGHTERIERQLLQCAALLKRHIPGFDLNNLDDILVREGIEIDTSDNALSVTFQFTPNSPQAAEQQGFPLRSEGPPPPMGGSPPEVIPILLLDSP</sequence>
<feature type="domain" description="Zn(2)-C6 fungal-type" evidence="2">
    <location>
        <begin position="55"/>
        <end position="83"/>
    </location>
</feature>
<dbReference type="CDD" id="cd00067">
    <property type="entry name" value="GAL4"/>
    <property type="match status" value="1"/>
</dbReference>
<evidence type="ECO:0000256" key="1">
    <source>
        <dbReference type="SAM" id="MobiDB-lite"/>
    </source>
</evidence>
<dbReference type="InterPro" id="IPR001138">
    <property type="entry name" value="Zn2Cys6_DnaBD"/>
</dbReference>
<feature type="region of interest" description="Disordered" evidence="1">
    <location>
        <begin position="147"/>
        <end position="175"/>
    </location>
</feature>
<evidence type="ECO:0000259" key="2">
    <source>
        <dbReference type="Pfam" id="PF00172"/>
    </source>
</evidence>
<dbReference type="GO" id="GO:0000981">
    <property type="term" value="F:DNA-binding transcription factor activity, RNA polymerase II-specific"/>
    <property type="evidence" value="ECO:0007669"/>
    <property type="project" value="InterPro"/>
</dbReference>
<name>A0A1C7M6T3_GRIFR</name>
<reference evidence="3 4" key="1">
    <citation type="submission" date="2016-03" db="EMBL/GenBank/DDBJ databases">
        <title>Whole genome sequencing of Grifola frondosa 9006-11.</title>
        <authorList>
            <person name="Min B."/>
            <person name="Park H."/>
            <person name="Kim J.-G."/>
            <person name="Cho H."/>
            <person name="Oh Y.-L."/>
            <person name="Kong W.-S."/>
            <person name="Choi I.-G."/>
        </authorList>
    </citation>
    <scope>NUCLEOTIDE SEQUENCE [LARGE SCALE GENOMIC DNA]</scope>
    <source>
        <strain evidence="3 4">9006-11</strain>
    </source>
</reference>
<feature type="region of interest" description="Disordered" evidence="1">
    <location>
        <begin position="74"/>
        <end position="93"/>
    </location>
</feature>
<keyword evidence="4" id="KW-1185">Reference proteome</keyword>
<dbReference type="OrthoDB" id="4064873at2759"/>
<feature type="region of interest" description="Disordered" evidence="1">
    <location>
        <begin position="1"/>
        <end position="59"/>
    </location>
</feature>
<comment type="caution">
    <text evidence="3">The sequence shown here is derived from an EMBL/GenBank/DDBJ whole genome shotgun (WGS) entry which is preliminary data.</text>
</comment>
<proteinExistence type="predicted"/>